<dbReference type="GO" id="GO:0003824">
    <property type="term" value="F:catalytic activity"/>
    <property type="evidence" value="ECO:0007669"/>
    <property type="project" value="InterPro"/>
</dbReference>
<dbReference type="CDD" id="cd22191">
    <property type="entry name" value="DPBB_RlpA_EXP_N-like"/>
    <property type="match status" value="1"/>
</dbReference>
<dbReference type="InterPro" id="IPR023631">
    <property type="entry name" value="Amidase_dom"/>
</dbReference>
<keyword evidence="1" id="KW-0812">Transmembrane</keyword>
<name>A0A438NCA1_EXOME</name>
<feature type="transmembrane region" description="Helical" evidence="1">
    <location>
        <begin position="50"/>
        <end position="70"/>
    </location>
</feature>
<keyword evidence="1" id="KW-1133">Transmembrane helix</keyword>
<evidence type="ECO:0000313" key="3">
    <source>
        <dbReference type="EMBL" id="RVX73386.1"/>
    </source>
</evidence>
<comment type="caution">
    <text evidence="3">The sequence shown here is derived from an EMBL/GenBank/DDBJ whole genome shotgun (WGS) entry which is preliminary data.</text>
</comment>
<keyword evidence="1" id="KW-0472">Membrane</keyword>
<organism evidence="3 4">
    <name type="scientific">Exophiala mesophila</name>
    <name type="common">Black yeast-like fungus</name>
    <dbReference type="NCBI Taxonomy" id="212818"/>
    <lineage>
        <taxon>Eukaryota</taxon>
        <taxon>Fungi</taxon>
        <taxon>Dikarya</taxon>
        <taxon>Ascomycota</taxon>
        <taxon>Pezizomycotina</taxon>
        <taxon>Eurotiomycetes</taxon>
        <taxon>Chaetothyriomycetidae</taxon>
        <taxon>Chaetothyriales</taxon>
        <taxon>Herpotrichiellaceae</taxon>
        <taxon>Exophiala</taxon>
    </lineage>
</organism>
<sequence length="693" mass="73548">MVEINDYASYPERTNTIRRKPVASSNLPSASTKPQSLLDRWKSLSRRYQILIVLGLLAVLILIIGLAVGLSTRSRVQNLPLPSGRGGPYTGDLTYYDPGLGACGITSSDKDKIVAVSHLVFDAVSVGSNPNNNPLCGGAESSITSQVLRDAAAKNNFVIAESDEEAFLLALQSSDITVANVNGLDDYVDPRLAPTPTLQERTFWKSPQNSLNAWSQQADLKAKGPHSSALSGRKIIIKDNVSVAGLPHTCGTFPQFVSHDGKHPIAKIDATVVKRLLDADATIAGTSTCENYCLLPLSYSSINGPVHNPWARHFNAGGSTSGGAALLGLGVARAAGVPGLDDAGDDIDLAIGGDQAGSIRVPASFCGVYGLKPTHGLVPYTGIAGLHPMIDFAGPMARRLEDVATLLTVIAGYDGLDPRMTPESPLRQLVPDYGEGLRRSLEPGKGLRVGIIKESMDLQGMQTEVAQVVHKAAVQYFEASGATVGEVSIPMHQLGPAIWTAATRTHLAGLAVGGRIPDVLSHNMPHLHLRWPPDQEMYDLLRVANPAVINILLTETLLTEKYGPEVQAKAHRHVLELRAAYDRAFEEYDILVTPTTPCVAPPHPDLGPASSVMDKFKLAVGMTNNTAPFNVTGHPGLNVPCGWATASNGVDVLPVGMQLIGKRWDDIGVLKAAKAFEMGGGGLGPWPGGSIQR</sequence>
<evidence type="ECO:0000256" key="1">
    <source>
        <dbReference type="SAM" id="Phobius"/>
    </source>
</evidence>
<reference evidence="3 4" key="1">
    <citation type="submission" date="2017-03" db="EMBL/GenBank/DDBJ databases">
        <title>Genomes of endolithic fungi from Antarctica.</title>
        <authorList>
            <person name="Coleine C."/>
            <person name="Masonjones S."/>
            <person name="Stajich J.E."/>
        </authorList>
    </citation>
    <scope>NUCLEOTIDE SEQUENCE [LARGE SCALE GENOMIC DNA]</scope>
    <source>
        <strain evidence="3 4">CCFEE 6314</strain>
    </source>
</reference>
<dbReference type="PANTHER" id="PTHR11895:SF171">
    <property type="entry name" value="AMIDASE DOMAIN-CONTAINING PROTEIN"/>
    <property type="match status" value="1"/>
</dbReference>
<evidence type="ECO:0000313" key="4">
    <source>
        <dbReference type="Proteomes" id="UP000288859"/>
    </source>
</evidence>
<dbReference type="Proteomes" id="UP000288859">
    <property type="component" value="Unassembled WGS sequence"/>
</dbReference>
<dbReference type="SUPFAM" id="SSF75304">
    <property type="entry name" value="Amidase signature (AS) enzymes"/>
    <property type="match status" value="1"/>
</dbReference>
<gene>
    <name evidence="3" type="ORF">B0A52_03028</name>
</gene>
<accession>A0A438NCA1</accession>
<dbReference type="AlphaFoldDB" id="A0A438NCA1"/>
<dbReference type="InterPro" id="IPR036928">
    <property type="entry name" value="AS_sf"/>
</dbReference>
<dbReference type="InterPro" id="IPR000120">
    <property type="entry name" value="Amidase"/>
</dbReference>
<dbReference type="OrthoDB" id="1879366at2759"/>
<evidence type="ECO:0000259" key="2">
    <source>
        <dbReference type="Pfam" id="PF01425"/>
    </source>
</evidence>
<dbReference type="Gene3D" id="3.90.1300.10">
    <property type="entry name" value="Amidase signature (AS) domain"/>
    <property type="match status" value="1"/>
</dbReference>
<dbReference type="Pfam" id="PF01425">
    <property type="entry name" value="Amidase"/>
    <property type="match status" value="1"/>
</dbReference>
<dbReference type="EMBL" id="NAJM01000008">
    <property type="protein sequence ID" value="RVX73386.1"/>
    <property type="molecule type" value="Genomic_DNA"/>
</dbReference>
<dbReference type="VEuPathDB" id="FungiDB:PV10_02743"/>
<dbReference type="PANTHER" id="PTHR11895">
    <property type="entry name" value="TRANSAMIDASE"/>
    <property type="match status" value="1"/>
</dbReference>
<proteinExistence type="predicted"/>
<feature type="domain" description="Amidase" evidence="2">
    <location>
        <begin position="213"/>
        <end position="669"/>
    </location>
</feature>
<protein>
    <recommendedName>
        <fullName evidence="2">Amidase domain-containing protein</fullName>
    </recommendedName>
</protein>